<dbReference type="SUPFAM" id="SSF48208">
    <property type="entry name" value="Six-hairpin glycosidases"/>
    <property type="match status" value="1"/>
</dbReference>
<keyword evidence="5" id="KW-0472">Membrane</keyword>
<dbReference type="InterPro" id="IPR001661">
    <property type="entry name" value="Glyco_hydro_37"/>
</dbReference>
<evidence type="ECO:0000256" key="5">
    <source>
        <dbReference type="SAM" id="Phobius"/>
    </source>
</evidence>
<dbReference type="SUPFAM" id="SSF53686">
    <property type="entry name" value="Tryptophan synthase beta subunit-like PLP-dependent enzymes"/>
    <property type="match status" value="1"/>
</dbReference>
<dbReference type="EC" id="3.2.1.28" evidence="4"/>
<sequence length="1071" mass="119795">MKKPDFADDPQSKEPLIEPSLPTLPTDAIPVVAEIGRYRIEGRCSGNWHWWLCLVESSAALGLGLTVLLLFLFLRNPPVTSFDIYCHGNLLDRVQRAHLFNDSKHFVDMPSKYKPVEILSAWDRVTAGGAKDLTPAEIRAFVTAYFVEPGSEVVTSLPTDWSEHPALFDRLADPALQAFGQELNGRWKRLLRRFDLTEYPTSSAVPLRHPFVVPVASHLLSARFPAGGRFREPPLFTQIVWLYYNATGDLDLVRQALPYLDREYAWWMSKRIIPSADARFAGLNRFSSDPIDHATYGPRPESYAEDLVTAAGSAARYQHLQAGAESGWDFSSRWFVPATGTLLDIATADLVPVDLNAILYRNERTLAALHGLAGSPQATVQQYQDAAAKRAAQIKALLWHPDSGRWHDYNWAADRPMVGSLFPSSFAPLWCGLGVDQQYTRQQWDAAVPQSFRESAGGVPTSLPDVQSGQQWDWPNVWAPLQTVMLEAARSVGDDDFALTLAQRWVDTTYCGWNCTGAVFEKYSANEVGSAGRGGEYEVVRDGFGWTNGLVLRAMADYPDQKENLERRLGSDASWTTPAVNEEVLAKTVQRCRERNILLPTFAQLRDPTLIPQGVVDELRSVGLWDLNSRNLFRITWKNEPVARGGGFGEVNALEIPSAITGIKSKIFILLGKFFPTGAHKVGACFGPLVDRLTRGAYDPDKHKALWPSTGNYCRGGAFNSCLMGCKPIAVLPAGMSKERFEWLKSLGAEIHATPGCESNVKEVFDKTKELARTRPDEVVVLNQFEDFSNPLFHYSVTGPAMEEVFHKRTPAGSRLSGIFLTQGSAGTLAAGEYLKEHYPAVKVGAGEAMQCPTLFENGFGAHRIEGIGDKHVPWIHNLRNTDVVAALDDEQCMSIIRLFNTPAGHACLLSHGVSQEVIDKLALLGISGVANMLGCIKMAKLFEFNEHDVLFTVATDSMEMYQSRLQELEAEHGPYTPAQAEIDYQMYLVHINTEYTKECTHADRRRMHNLKYFTWIEQQGKTLEELNAQWYQDDYWTQRWHRAEEYDTRIRAFNARTGLDAHYPAPAKKQ</sequence>
<organism evidence="7 8">
    <name type="scientific">Paratrimastix pyriformis</name>
    <dbReference type="NCBI Taxonomy" id="342808"/>
    <lineage>
        <taxon>Eukaryota</taxon>
        <taxon>Metamonada</taxon>
        <taxon>Preaxostyla</taxon>
        <taxon>Paratrimastigidae</taxon>
        <taxon>Paratrimastix</taxon>
    </lineage>
</organism>
<dbReference type="InterPro" id="IPR018232">
    <property type="entry name" value="Glyco_hydro_37_CS"/>
</dbReference>
<keyword evidence="5" id="KW-0812">Transmembrane</keyword>
<accession>A0ABQ8UFV5</accession>
<keyword evidence="2 4" id="KW-0378">Hydrolase</keyword>
<comment type="caution">
    <text evidence="7">The sequence shown here is derived from an EMBL/GenBank/DDBJ whole genome shotgun (WGS) entry which is preliminary data.</text>
</comment>
<dbReference type="EMBL" id="JAPMOS010000033">
    <property type="protein sequence ID" value="KAJ4458155.1"/>
    <property type="molecule type" value="Genomic_DNA"/>
</dbReference>
<feature type="transmembrane region" description="Helical" evidence="5">
    <location>
        <begin position="48"/>
        <end position="74"/>
    </location>
</feature>
<dbReference type="InterPro" id="IPR036052">
    <property type="entry name" value="TrpB-like_PALP_sf"/>
</dbReference>
<comment type="similarity">
    <text evidence="1 4">Belongs to the glycosyl hydrolase 37 family.</text>
</comment>
<dbReference type="Pfam" id="PF00291">
    <property type="entry name" value="PALP"/>
    <property type="match status" value="1"/>
</dbReference>
<dbReference type="Gene3D" id="3.40.50.1100">
    <property type="match status" value="2"/>
</dbReference>
<protein>
    <recommendedName>
        <fullName evidence="4">Trehalase</fullName>
        <ecNumber evidence="4">3.2.1.28</ecNumber>
    </recommendedName>
    <alternativeName>
        <fullName evidence="4">Alpha-trehalose glucohydrolase</fullName>
    </alternativeName>
</protein>
<evidence type="ECO:0000313" key="7">
    <source>
        <dbReference type="EMBL" id="KAJ4458155.1"/>
    </source>
</evidence>
<evidence type="ECO:0000256" key="1">
    <source>
        <dbReference type="ARBA" id="ARBA00005615"/>
    </source>
</evidence>
<evidence type="ECO:0000256" key="4">
    <source>
        <dbReference type="RuleBase" id="RU361180"/>
    </source>
</evidence>
<gene>
    <name evidence="7" type="ORF">PAPYR_6111</name>
</gene>
<dbReference type="Proteomes" id="UP001141327">
    <property type="component" value="Unassembled WGS sequence"/>
</dbReference>
<reference evidence="7" key="1">
    <citation type="journal article" date="2022" name="bioRxiv">
        <title>Genomics of Preaxostyla Flagellates Illuminates Evolutionary Transitions and the Path Towards Mitochondrial Loss.</title>
        <authorList>
            <person name="Novak L.V.F."/>
            <person name="Treitli S.C."/>
            <person name="Pyrih J."/>
            <person name="Halakuc P."/>
            <person name="Pipaliya S.V."/>
            <person name="Vacek V."/>
            <person name="Brzon O."/>
            <person name="Soukal P."/>
            <person name="Eme L."/>
            <person name="Dacks J.B."/>
            <person name="Karnkowska A."/>
            <person name="Elias M."/>
            <person name="Hampl V."/>
        </authorList>
    </citation>
    <scope>NUCLEOTIDE SEQUENCE</scope>
    <source>
        <strain evidence="7">RCP-MX</strain>
    </source>
</reference>
<dbReference type="InterPro" id="IPR012341">
    <property type="entry name" value="6hp_glycosidase-like_sf"/>
</dbReference>
<keyword evidence="8" id="KW-1185">Reference proteome</keyword>
<dbReference type="InterPro" id="IPR008928">
    <property type="entry name" value="6-hairpin_glycosidase_sf"/>
</dbReference>
<evidence type="ECO:0000256" key="3">
    <source>
        <dbReference type="ARBA" id="ARBA00023295"/>
    </source>
</evidence>
<dbReference type="Gene3D" id="1.50.10.10">
    <property type="match status" value="2"/>
</dbReference>
<name>A0ABQ8UFV5_9EUKA</name>
<evidence type="ECO:0000259" key="6">
    <source>
        <dbReference type="Pfam" id="PF00291"/>
    </source>
</evidence>
<evidence type="ECO:0000256" key="2">
    <source>
        <dbReference type="ARBA" id="ARBA00022801"/>
    </source>
</evidence>
<feature type="domain" description="Tryptophan synthase beta chain-like PALP" evidence="6">
    <location>
        <begin position="662"/>
        <end position="907"/>
    </location>
</feature>
<dbReference type="PROSITE" id="PS00928">
    <property type="entry name" value="TREHALASE_2"/>
    <property type="match status" value="1"/>
</dbReference>
<evidence type="ECO:0000313" key="8">
    <source>
        <dbReference type="Proteomes" id="UP001141327"/>
    </source>
</evidence>
<dbReference type="Pfam" id="PF01204">
    <property type="entry name" value="Trehalase"/>
    <property type="match status" value="2"/>
</dbReference>
<dbReference type="PANTHER" id="PTHR23403">
    <property type="entry name" value="TREHALASE"/>
    <property type="match status" value="1"/>
</dbReference>
<dbReference type="InterPro" id="IPR001926">
    <property type="entry name" value="TrpB-like_PALP"/>
</dbReference>
<dbReference type="PANTHER" id="PTHR23403:SF1">
    <property type="entry name" value="TREHALASE"/>
    <property type="match status" value="1"/>
</dbReference>
<comment type="catalytic activity">
    <reaction evidence="4">
        <text>alpha,alpha-trehalose + H2O = alpha-D-glucose + beta-D-glucose</text>
        <dbReference type="Rhea" id="RHEA:32675"/>
        <dbReference type="ChEBI" id="CHEBI:15377"/>
        <dbReference type="ChEBI" id="CHEBI:15903"/>
        <dbReference type="ChEBI" id="CHEBI:16551"/>
        <dbReference type="ChEBI" id="CHEBI:17925"/>
        <dbReference type="EC" id="3.2.1.28"/>
    </reaction>
</comment>
<proteinExistence type="inferred from homology"/>
<keyword evidence="5" id="KW-1133">Transmembrane helix</keyword>
<dbReference type="PRINTS" id="PR00744">
    <property type="entry name" value="GLHYDRLASE37"/>
</dbReference>
<keyword evidence="3 4" id="KW-0326">Glycosidase</keyword>